<evidence type="ECO:0000256" key="3">
    <source>
        <dbReference type="ARBA" id="ARBA00022692"/>
    </source>
</evidence>
<evidence type="ECO:0000256" key="7">
    <source>
        <dbReference type="ARBA" id="ARBA00022889"/>
    </source>
</evidence>
<dbReference type="PROSITE" id="PS50268">
    <property type="entry name" value="CADHERIN_2"/>
    <property type="match status" value="2"/>
</dbReference>
<feature type="domain" description="Cadherin" evidence="12">
    <location>
        <begin position="67"/>
        <end position="216"/>
    </location>
</feature>
<keyword evidence="4" id="KW-0732">Signal</keyword>
<evidence type="ECO:0000256" key="8">
    <source>
        <dbReference type="ARBA" id="ARBA00022989"/>
    </source>
</evidence>
<dbReference type="InterPro" id="IPR020894">
    <property type="entry name" value="Cadherin_CS"/>
</dbReference>
<feature type="domain" description="Cadherin" evidence="12">
    <location>
        <begin position="217"/>
        <end position="321"/>
    </location>
</feature>
<gene>
    <name evidence="13" type="ORF">Z043_126154</name>
</gene>
<evidence type="ECO:0000259" key="12">
    <source>
        <dbReference type="PROSITE" id="PS50268"/>
    </source>
</evidence>
<evidence type="ECO:0000256" key="1">
    <source>
        <dbReference type="ARBA" id="ARBA00004251"/>
    </source>
</evidence>
<sequence length="372" mass="41589">MSQGSLVGNVVQGLGLDLRRFQLRNARIYTADSAEYMELDRERGLLLIKERIDRESLYINDNPPNFMKNEIRLEISESALPGARFLLEKAVDPDVGVNDLQSYILKPTDYFSLKLHSQTDGSKKVEMVLQKPLDREERDRMTLLLTALDGGDPPIMMSDLFDIDENNGEVRLAGHIDYEQANHYQIDIEAKDYGGLSDSSKIIVDVTDVNDNSPVINFMSTSTAVPEDSPLDTVIAILTVQDPDSEHNGRVHCFVPENVPVSIRSTSTGFYSLITGMSLDRETQSDYNIIVICADDGVPSLSSSVTLHLNILDVNDNAPVFDKSSYDVFVTENNTPGLSVFSAKATDADWNQNARVSYFLEDKTRRMEARLH</sequence>
<dbReference type="AlphaFoldDB" id="A0A0P7T5R4"/>
<dbReference type="FunFam" id="2.60.40.60:FF:000129">
    <property type="entry name" value="protocadherin alpha-C2 isoform X1"/>
    <property type="match status" value="1"/>
</dbReference>
<keyword evidence="2" id="KW-1003">Cell membrane</keyword>
<dbReference type="GO" id="GO:0007156">
    <property type="term" value="P:homophilic cell adhesion via plasma membrane adhesion molecules"/>
    <property type="evidence" value="ECO:0007669"/>
    <property type="project" value="InterPro"/>
</dbReference>
<dbReference type="InterPro" id="IPR050174">
    <property type="entry name" value="Protocadherin/Cadherin-CA"/>
</dbReference>
<keyword evidence="7" id="KW-0130">Cell adhesion</keyword>
<dbReference type="PROSITE" id="PS00232">
    <property type="entry name" value="CADHERIN_1"/>
    <property type="match status" value="1"/>
</dbReference>
<dbReference type="Gene3D" id="2.60.40.60">
    <property type="entry name" value="Cadherins"/>
    <property type="match status" value="5"/>
</dbReference>
<keyword evidence="9" id="KW-0472">Membrane</keyword>
<dbReference type="Pfam" id="PF08266">
    <property type="entry name" value="Cadherin_2"/>
    <property type="match status" value="1"/>
</dbReference>
<reference evidence="13 14" key="1">
    <citation type="submission" date="2015-08" db="EMBL/GenBank/DDBJ databases">
        <title>The genome of the Asian arowana (Scleropages formosus).</title>
        <authorList>
            <person name="Tan M.H."/>
            <person name="Gan H.M."/>
            <person name="Croft L.J."/>
            <person name="Austin C.M."/>
        </authorList>
    </citation>
    <scope>NUCLEOTIDE SEQUENCE [LARGE SCALE GENOMIC DNA]</scope>
    <source>
        <strain evidence="13">Aro1</strain>
    </source>
</reference>
<dbReference type="Proteomes" id="UP000034805">
    <property type="component" value="Unassembled WGS sequence"/>
</dbReference>
<evidence type="ECO:0000256" key="10">
    <source>
        <dbReference type="ARBA" id="ARBA00023180"/>
    </source>
</evidence>
<organism evidence="13 14">
    <name type="scientific">Scleropages formosus</name>
    <name type="common">Asian bonytongue</name>
    <name type="synonym">Osteoglossum formosum</name>
    <dbReference type="NCBI Taxonomy" id="113540"/>
    <lineage>
        <taxon>Eukaryota</taxon>
        <taxon>Metazoa</taxon>
        <taxon>Chordata</taxon>
        <taxon>Craniata</taxon>
        <taxon>Vertebrata</taxon>
        <taxon>Euteleostomi</taxon>
        <taxon>Actinopterygii</taxon>
        <taxon>Neopterygii</taxon>
        <taxon>Teleostei</taxon>
        <taxon>Osteoglossocephala</taxon>
        <taxon>Osteoglossomorpha</taxon>
        <taxon>Osteoglossiformes</taxon>
        <taxon>Osteoglossidae</taxon>
        <taxon>Scleropages</taxon>
    </lineage>
</organism>
<evidence type="ECO:0000256" key="11">
    <source>
        <dbReference type="PROSITE-ProRule" id="PRU00043"/>
    </source>
</evidence>
<evidence type="ECO:0000313" key="13">
    <source>
        <dbReference type="EMBL" id="KPP56262.1"/>
    </source>
</evidence>
<proteinExistence type="predicted"/>
<dbReference type="InterPro" id="IPR013164">
    <property type="entry name" value="Cadherin_N"/>
</dbReference>
<keyword evidence="3" id="KW-0812">Transmembrane</keyword>
<evidence type="ECO:0000256" key="6">
    <source>
        <dbReference type="ARBA" id="ARBA00022837"/>
    </source>
</evidence>
<protein>
    <recommendedName>
        <fullName evidence="12">Cadherin domain-containing protein</fullName>
    </recommendedName>
</protein>
<dbReference type="GO" id="GO:0009653">
    <property type="term" value="P:anatomical structure morphogenesis"/>
    <property type="evidence" value="ECO:0007669"/>
    <property type="project" value="UniProtKB-ARBA"/>
</dbReference>
<accession>A0A0P7T5R4</accession>
<keyword evidence="8" id="KW-1133">Transmembrane helix</keyword>
<dbReference type="SMART" id="SM00112">
    <property type="entry name" value="CA"/>
    <property type="match status" value="2"/>
</dbReference>
<dbReference type="EMBL" id="JARO02023365">
    <property type="protein sequence ID" value="KPP56262.1"/>
    <property type="molecule type" value="Genomic_DNA"/>
</dbReference>
<keyword evidence="5" id="KW-0677">Repeat</keyword>
<evidence type="ECO:0000313" key="14">
    <source>
        <dbReference type="Proteomes" id="UP000034805"/>
    </source>
</evidence>
<evidence type="ECO:0000256" key="2">
    <source>
        <dbReference type="ARBA" id="ARBA00022475"/>
    </source>
</evidence>
<dbReference type="PANTHER" id="PTHR24028:SF296">
    <property type="entry name" value="PROTOCADHERIN 1 GAMMA 11 PRECURSOR-RELATED"/>
    <property type="match status" value="1"/>
</dbReference>
<evidence type="ECO:0000256" key="4">
    <source>
        <dbReference type="ARBA" id="ARBA00022729"/>
    </source>
</evidence>
<dbReference type="PANTHER" id="PTHR24028">
    <property type="entry name" value="CADHERIN-87A"/>
    <property type="match status" value="1"/>
</dbReference>
<dbReference type="SUPFAM" id="SSF49313">
    <property type="entry name" value="Cadherin-like"/>
    <property type="match status" value="4"/>
</dbReference>
<keyword evidence="10" id="KW-0325">Glycoprotein</keyword>
<dbReference type="InterPro" id="IPR002126">
    <property type="entry name" value="Cadherin-like_dom"/>
</dbReference>
<dbReference type="GO" id="GO:0005509">
    <property type="term" value="F:calcium ion binding"/>
    <property type="evidence" value="ECO:0007669"/>
    <property type="project" value="UniProtKB-UniRule"/>
</dbReference>
<dbReference type="GO" id="GO:0005886">
    <property type="term" value="C:plasma membrane"/>
    <property type="evidence" value="ECO:0007669"/>
    <property type="project" value="UniProtKB-SubCell"/>
</dbReference>
<dbReference type="InterPro" id="IPR015919">
    <property type="entry name" value="Cadherin-like_sf"/>
</dbReference>
<keyword evidence="6 11" id="KW-0106">Calcium</keyword>
<dbReference type="PRINTS" id="PR00205">
    <property type="entry name" value="CADHERIN"/>
</dbReference>
<comment type="subcellular location">
    <subcellularLocation>
        <location evidence="1">Cell membrane</location>
        <topology evidence="1">Single-pass type I membrane protein</topology>
    </subcellularLocation>
</comment>
<dbReference type="FunFam" id="2.60.40.60:FF:000007">
    <property type="entry name" value="Protocadherin alpha 2"/>
    <property type="match status" value="1"/>
</dbReference>
<evidence type="ECO:0000256" key="5">
    <source>
        <dbReference type="ARBA" id="ARBA00022737"/>
    </source>
</evidence>
<dbReference type="Pfam" id="PF00028">
    <property type="entry name" value="Cadherin"/>
    <property type="match status" value="2"/>
</dbReference>
<dbReference type="CDD" id="cd11304">
    <property type="entry name" value="Cadherin_repeat"/>
    <property type="match status" value="3"/>
</dbReference>
<name>A0A0P7T5R4_SCLFO</name>
<comment type="caution">
    <text evidence="13">The sequence shown here is derived from an EMBL/GenBank/DDBJ whole genome shotgun (WGS) entry which is preliminary data.</text>
</comment>
<evidence type="ECO:0000256" key="9">
    <source>
        <dbReference type="ARBA" id="ARBA00023136"/>
    </source>
</evidence>